<dbReference type="Pfam" id="PF06186">
    <property type="entry name" value="DUF992"/>
    <property type="match status" value="1"/>
</dbReference>
<accession>A0A942E900</accession>
<protein>
    <submittedName>
        <fullName evidence="2">DUF992 domain-containing protein</fullName>
    </submittedName>
</protein>
<name>A0A942E900_9HYPH</name>
<dbReference type="EMBL" id="JAGXTP010000001">
    <property type="protein sequence ID" value="MBS3847752.1"/>
    <property type="molecule type" value="Genomic_DNA"/>
</dbReference>
<feature type="chain" id="PRO_5037943921" evidence="1">
    <location>
        <begin position="22"/>
        <end position="159"/>
    </location>
</feature>
<reference evidence="2" key="1">
    <citation type="submission" date="2021-04" db="EMBL/GenBank/DDBJ databases">
        <title>Devosia litorisediminis sp. nov., isolated from a sand dune.</title>
        <authorList>
            <person name="Park S."/>
            <person name="Yoon J.-H."/>
        </authorList>
    </citation>
    <scope>NUCLEOTIDE SEQUENCE</scope>
    <source>
        <strain evidence="2">BSSL-BM10</strain>
    </source>
</reference>
<dbReference type="RefSeq" id="WP_212657350.1">
    <property type="nucleotide sequence ID" value="NZ_JAGXTP010000001.1"/>
</dbReference>
<evidence type="ECO:0000256" key="1">
    <source>
        <dbReference type="SAM" id="SignalP"/>
    </source>
</evidence>
<dbReference type="AlphaFoldDB" id="A0A942E900"/>
<dbReference type="Proteomes" id="UP000678281">
    <property type="component" value="Unassembled WGS sequence"/>
</dbReference>
<dbReference type="InterPro" id="IPR009333">
    <property type="entry name" value="DUF992"/>
</dbReference>
<evidence type="ECO:0000313" key="2">
    <source>
        <dbReference type="EMBL" id="MBS3847752.1"/>
    </source>
</evidence>
<comment type="caution">
    <text evidence="2">The sequence shown here is derived from an EMBL/GenBank/DDBJ whole genome shotgun (WGS) entry which is preliminary data.</text>
</comment>
<proteinExistence type="predicted"/>
<organism evidence="2 3">
    <name type="scientific">Devosia litorisediminis</name>
    <dbReference type="NCBI Taxonomy" id="2829817"/>
    <lineage>
        <taxon>Bacteria</taxon>
        <taxon>Pseudomonadati</taxon>
        <taxon>Pseudomonadota</taxon>
        <taxon>Alphaproteobacteria</taxon>
        <taxon>Hyphomicrobiales</taxon>
        <taxon>Devosiaceae</taxon>
        <taxon>Devosia</taxon>
    </lineage>
</organism>
<sequence>MKLITATALAATALFSTAAHAQEKVEIGRLECTVEGGIGLIIGSSKDAVCSFYDSEAAEPVDVYYGKVNKVGLDVGFTEESVIQWLVLAPSTDAYSSGSLAGQYVGASAEVSLGLGAGANVLVGGSNDGFMLQPLSVQGQTGINVAVGITGFQLRTPTE</sequence>
<gene>
    <name evidence="2" type="ORF">KD146_03475</name>
</gene>
<feature type="signal peptide" evidence="1">
    <location>
        <begin position="1"/>
        <end position="21"/>
    </location>
</feature>
<keyword evidence="1" id="KW-0732">Signal</keyword>
<keyword evidence="3" id="KW-1185">Reference proteome</keyword>
<evidence type="ECO:0000313" key="3">
    <source>
        <dbReference type="Proteomes" id="UP000678281"/>
    </source>
</evidence>